<gene>
    <name evidence="1" type="ORF">L1987_48788</name>
</gene>
<dbReference type="Proteomes" id="UP001056120">
    <property type="component" value="Linkage Group LG16"/>
</dbReference>
<protein>
    <submittedName>
        <fullName evidence="1">Uncharacterized protein</fullName>
    </submittedName>
</protein>
<proteinExistence type="predicted"/>
<reference evidence="2" key="1">
    <citation type="journal article" date="2022" name="Mol. Ecol. Resour.">
        <title>The genomes of chicory, endive, great burdock and yacon provide insights into Asteraceae palaeo-polyploidization history and plant inulin production.</title>
        <authorList>
            <person name="Fan W."/>
            <person name="Wang S."/>
            <person name="Wang H."/>
            <person name="Wang A."/>
            <person name="Jiang F."/>
            <person name="Liu H."/>
            <person name="Zhao H."/>
            <person name="Xu D."/>
            <person name="Zhang Y."/>
        </authorList>
    </citation>
    <scope>NUCLEOTIDE SEQUENCE [LARGE SCALE GENOMIC DNA]</scope>
    <source>
        <strain evidence="2">cv. Yunnan</strain>
    </source>
</reference>
<comment type="caution">
    <text evidence="1">The sequence shown here is derived from an EMBL/GenBank/DDBJ whole genome shotgun (WGS) entry which is preliminary data.</text>
</comment>
<evidence type="ECO:0000313" key="1">
    <source>
        <dbReference type="EMBL" id="KAI3774241.1"/>
    </source>
</evidence>
<accession>A0ACB9FTU7</accession>
<reference evidence="1 2" key="2">
    <citation type="journal article" date="2022" name="Mol. Ecol. Resour.">
        <title>The genomes of chicory, endive, great burdock and yacon provide insights into Asteraceae paleo-polyploidization history and plant inulin production.</title>
        <authorList>
            <person name="Fan W."/>
            <person name="Wang S."/>
            <person name="Wang H."/>
            <person name="Wang A."/>
            <person name="Jiang F."/>
            <person name="Liu H."/>
            <person name="Zhao H."/>
            <person name="Xu D."/>
            <person name="Zhang Y."/>
        </authorList>
    </citation>
    <scope>NUCLEOTIDE SEQUENCE [LARGE SCALE GENOMIC DNA]</scope>
    <source>
        <strain evidence="2">cv. Yunnan</strain>
        <tissue evidence="1">Leaves</tissue>
    </source>
</reference>
<evidence type="ECO:0000313" key="2">
    <source>
        <dbReference type="Proteomes" id="UP001056120"/>
    </source>
</evidence>
<dbReference type="EMBL" id="CM042033">
    <property type="protein sequence ID" value="KAI3774241.1"/>
    <property type="molecule type" value="Genomic_DNA"/>
</dbReference>
<keyword evidence="2" id="KW-1185">Reference proteome</keyword>
<sequence>MSISYAPLGLNDFGKIRLRSTKDHMLSPLAENSEMNAVWKDILDADGDEIYVKDIGLYMKEDEHLSFSELSERARLRREVAIGYVKNNKKAANPHTGGNLKSMKDT</sequence>
<name>A0ACB9FTU7_9ASTR</name>
<organism evidence="1 2">
    <name type="scientific">Smallanthus sonchifolius</name>
    <dbReference type="NCBI Taxonomy" id="185202"/>
    <lineage>
        <taxon>Eukaryota</taxon>
        <taxon>Viridiplantae</taxon>
        <taxon>Streptophyta</taxon>
        <taxon>Embryophyta</taxon>
        <taxon>Tracheophyta</taxon>
        <taxon>Spermatophyta</taxon>
        <taxon>Magnoliopsida</taxon>
        <taxon>eudicotyledons</taxon>
        <taxon>Gunneridae</taxon>
        <taxon>Pentapetalae</taxon>
        <taxon>asterids</taxon>
        <taxon>campanulids</taxon>
        <taxon>Asterales</taxon>
        <taxon>Asteraceae</taxon>
        <taxon>Asteroideae</taxon>
        <taxon>Heliantheae alliance</taxon>
        <taxon>Millerieae</taxon>
        <taxon>Smallanthus</taxon>
    </lineage>
</organism>